<dbReference type="AlphaFoldDB" id="A0A1I5EXK0"/>
<feature type="domain" description="Cyclophilin-like" evidence="1">
    <location>
        <begin position="11"/>
        <end position="119"/>
    </location>
</feature>
<protein>
    <submittedName>
        <fullName evidence="2">Cyclophilin-like</fullName>
    </submittedName>
</protein>
<accession>A0A1I5EXK0</accession>
<dbReference type="STRING" id="655353.SAMN04488056_103396"/>
<reference evidence="2 3" key="1">
    <citation type="submission" date="2016-10" db="EMBL/GenBank/DDBJ databases">
        <authorList>
            <person name="de Groot N.N."/>
        </authorList>
    </citation>
    <scope>NUCLEOTIDE SEQUENCE [LARGE SCALE GENOMIC DNA]</scope>
    <source>
        <strain evidence="2 3">CGMCC 1.9157</strain>
    </source>
</reference>
<keyword evidence="3" id="KW-1185">Reference proteome</keyword>
<dbReference type="EMBL" id="FOVR01000003">
    <property type="protein sequence ID" value="SFO16245.1"/>
    <property type="molecule type" value="Genomic_DNA"/>
</dbReference>
<organism evidence="2 3">
    <name type="scientific">Cohaesibacter marisflavi</name>
    <dbReference type="NCBI Taxonomy" id="655353"/>
    <lineage>
        <taxon>Bacteria</taxon>
        <taxon>Pseudomonadati</taxon>
        <taxon>Pseudomonadota</taxon>
        <taxon>Alphaproteobacteria</taxon>
        <taxon>Hyphomicrobiales</taxon>
        <taxon>Cohaesibacteraceae</taxon>
    </lineage>
</organism>
<proteinExistence type="predicted"/>
<dbReference type="OrthoDB" id="5298378at2"/>
<dbReference type="RefSeq" id="WP_090071147.1">
    <property type="nucleotide sequence ID" value="NZ_FOVR01000003.1"/>
</dbReference>
<sequence>MSTKAGTKILITVGAETVTAVLDDTPSGRDFAAMMPLELSLSDYSRTEKVADLPGKLSTDGAPRSYAASIGDITYYAPWGNLAIFYKSFPSASGLVRLGKIDGSMNLLLKNGTFKARLEIAG</sequence>
<dbReference type="Gene3D" id="2.40.100.20">
    <property type="match status" value="1"/>
</dbReference>
<gene>
    <name evidence="2" type="ORF">SAMN04488056_103396</name>
</gene>
<dbReference type="Pfam" id="PF18050">
    <property type="entry name" value="Cyclophil_like2"/>
    <property type="match status" value="1"/>
</dbReference>
<dbReference type="InterPro" id="IPR041183">
    <property type="entry name" value="Cyclophilin-like"/>
</dbReference>
<evidence type="ECO:0000259" key="1">
    <source>
        <dbReference type="Pfam" id="PF18050"/>
    </source>
</evidence>
<evidence type="ECO:0000313" key="2">
    <source>
        <dbReference type="EMBL" id="SFO16245.1"/>
    </source>
</evidence>
<name>A0A1I5EXK0_9HYPH</name>
<dbReference type="InterPro" id="IPR029000">
    <property type="entry name" value="Cyclophilin-like_dom_sf"/>
</dbReference>
<dbReference type="SUPFAM" id="SSF50891">
    <property type="entry name" value="Cyclophilin-like"/>
    <property type="match status" value="1"/>
</dbReference>
<dbReference type="Proteomes" id="UP000199236">
    <property type="component" value="Unassembled WGS sequence"/>
</dbReference>
<evidence type="ECO:0000313" key="3">
    <source>
        <dbReference type="Proteomes" id="UP000199236"/>
    </source>
</evidence>